<organism evidence="2 3">
    <name type="scientific">Klebsiella pneumoniae</name>
    <dbReference type="NCBI Taxonomy" id="573"/>
    <lineage>
        <taxon>Bacteria</taxon>
        <taxon>Pseudomonadati</taxon>
        <taxon>Pseudomonadota</taxon>
        <taxon>Gammaproteobacteria</taxon>
        <taxon>Enterobacterales</taxon>
        <taxon>Enterobacteriaceae</taxon>
        <taxon>Klebsiella/Raoultella group</taxon>
        <taxon>Klebsiella</taxon>
        <taxon>Klebsiella pneumoniae complex</taxon>
    </lineage>
</organism>
<proteinExistence type="predicted"/>
<protein>
    <submittedName>
        <fullName evidence="2">Oxidoreductase</fullName>
    </submittedName>
</protein>
<gene>
    <name evidence="2" type="ORF">NCTC9637_05227</name>
</gene>
<dbReference type="AlphaFoldDB" id="A0A377WA85"/>
<sequence>MAPQLNIKRLMCSRQSFVPSRAPLEDNAFVLMEYDNGAVGSMWTSAVNSGAMHSQKVRIVGEKASIEWWDEHPNQLSYEVQGEPARILERGMPYLSPNALADGPHWRRPSGRAVRSLGQPLSPLCAGDLTPRTATIAPSCKTSGIRTSKPGCTASIGVEQCVKSADAGSQWVDFTLP</sequence>
<name>A0A377WA85_KLEPN</name>
<dbReference type="SUPFAM" id="SSF55347">
    <property type="entry name" value="Glyceraldehyde-3-phosphate dehydrogenase-like, C-terminal domain"/>
    <property type="match status" value="1"/>
</dbReference>
<dbReference type="Proteomes" id="UP000255099">
    <property type="component" value="Unassembled WGS sequence"/>
</dbReference>
<accession>A0A377WA85</accession>
<reference evidence="2 3" key="1">
    <citation type="submission" date="2018-06" db="EMBL/GenBank/DDBJ databases">
        <authorList>
            <consortium name="Pathogen Informatics"/>
            <person name="Doyle S."/>
        </authorList>
    </citation>
    <scope>NUCLEOTIDE SEQUENCE [LARGE SCALE GENOMIC DNA]</scope>
    <source>
        <strain evidence="2 3">NCTC9637</strain>
    </source>
</reference>
<dbReference type="InterPro" id="IPR004104">
    <property type="entry name" value="Gfo/Idh/MocA-like_OxRdtase_C"/>
</dbReference>
<dbReference type="EMBL" id="UGLB01000003">
    <property type="protein sequence ID" value="STT50241.1"/>
    <property type="molecule type" value="Genomic_DNA"/>
</dbReference>
<feature type="domain" description="Gfo/Idh/MocA-like oxidoreductase C-terminal" evidence="1">
    <location>
        <begin position="11"/>
        <end position="97"/>
    </location>
</feature>
<evidence type="ECO:0000259" key="1">
    <source>
        <dbReference type="Pfam" id="PF02894"/>
    </source>
</evidence>
<evidence type="ECO:0000313" key="3">
    <source>
        <dbReference type="Proteomes" id="UP000255099"/>
    </source>
</evidence>
<dbReference type="Gene3D" id="3.30.360.10">
    <property type="entry name" value="Dihydrodipicolinate Reductase, domain 2"/>
    <property type="match status" value="1"/>
</dbReference>
<evidence type="ECO:0000313" key="2">
    <source>
        <dbReference type="EMBL" id="STT50241.1"/>
    </source>
</evidence>
<dbReference type="Pfam" id="PF02894">
    <property type="entry name" value="GFO_IDH_MocA_C"/>
    <property type="match status" value="1"/>
</dbReference>